<protein>
    <recommendedName>
        <fullName evidence="3">Glycosyl hydrolase family 13 catalytic domain-containing protein</fullName>
    </recommendedName>
</protein>
<feature type="region of interest" description="Disordered" evidence="1">
    <location>
        <begin position="1037"/>
        <end position="1073"/>
    </location>
</feature>
<dbReference type="Proteomes" id="UP000247099">
    <property type="component" value="Unassembled WGS sequence"/>
</dbReference>
<gene>
    <name evidence="4" type="ORF">DDZ13_07510</name>
</gene>
<dbReference type="Pfam" id="PF00128">
    <property type="entry name" value="Alpha-amylase"/>
    <property type="match status" value="1"/>
</dbReference>
<reference evidence="4 5" key="1">
    <citation type="submission" date="2018-05" db="EMBL/GenBank/DDBJ databases">
        <title>Coraliomargarita sinensis sp. nov., isolated from a marine solar saltern.</title>
        <authorList>
            <person name="Zhou L.Y."/>
        </authorList>
    </citation>
    <scope>NUCLEOTIDE SEQUENCE [LARGE SCALE GENOMIC DNA]</scope>
    <source>
        <strain evidence="4 5">WN38</strain>
    </source>
</reference>
<feature type="signal peptide" evidence="2">
    <location>
        <begin position="1"/>
        <end position="30"/>
    </location>
</feature>
<comment type="caution">
    <text evidence="4">The sequence shown here is derived from an EMBL/GenBank/DDBJ whole genome shotgun (WGS) entry which is preliminary data.</text>
</comment>
<dbReference type="Gene3D" id="3.20.20.80">
    <property type="entry name" value="Glycosidases"/>
    <property type="match status" value="2"/>
</dbReference>
<feature type="region of interest" description="Disordered" evidence="1">
    <location>
        <begin position="1397"/>
        <end position="1434"/>
    </location>
</feature>
<feature type="region of interest" description="Disordered" evidence="1">
    <location>
        <begin position="1627"/>
        <end position="1687"/>
    </location>
</feature>
<evidence type="ECO:0000256" key="1">
    <source>
        <dbReference type="SAM" id="MobiDB-lite"/>
    </source>
</evidence>
<dbReference type="SUPFAM" id="SSF88713">
    <property type="entry name" value="Glycoside hydrolase/deacetylase"/>
    <property type="match status" value="1"/>
</dbReference>
<feature type="domain" description="Glycosyl hydrolase family 13 catalytic" evidence="3">
    <location>
        <begin position="31"/>
        <end position="484"/>
    </location>
</feature>
<feature type="compositionally biased region" description="Acidic residues" evidence="1">
    <location>
        <begin position="1536"/>
        <end position="1546"/>
    </location>
</feature>
<dbReference type="InterPro" id="IPR006047">
    <property type="entry name" value="GH13_cat_dom"/>
</dbReference>
<accession>A0A317ZG27</accession>
<evidence type="ECO:0000313" key="4">
    <source>
        <dbReference type="EMBL" id="PXA04370.1"/>
    </source>
</evidence>
<dbReference type="EMBL" id="QHJQ01000004">
    <property type="protein sequence ID" value="PXA04370.1"/>
    <property type="molecule type" value="Genomic_DNA"/>
</dbReference>
<keyword evidence="5" id="KW-1185">Reference proteome</keyword>
<feature type="region of interest" description="Disordered" evidence="1">
    <location>
        <begin position="1511"/>
        <end position="1613"/>
    </location>
</feature>
<name>A0A317ZG27_9BACT</name>
<feature type="chain" id="PRO_5016253089" description="Glycosyl hydrolase family 13 catalytic domain-containing protein" evidence="2">
    <location>
        <begin position="31"/>
        <end position="2817"/>
    </location>
</feature>
<dbReference type="PANTHER" id="PTHR10357">
    <property type="entry name" value="ALPHA-AMYLASE FAMILY MEMBER"/>
    <property type="match status" value="1"/>
</dbReference>
<evidence type="ECO:0000313" key="5">
    <source>
        <dbReference type="Proteomes" id="UP000247099"/>
    </source>
</evidence>
<proteinExistence type="predicted"/>
<organism evidence="4 5">
    <name type="scientific">Coraliomargarita sinensis</name>
    <dbReference type="NCBI Taxonomy" id="2174842"/>
    <lineage>
        <taxon>Bacteria</taxon>
        <taxon>Pseudomonadati</taxon>
        <taxon>Verrucomicrobiota</taxon>
        <taxon>Opitutia</taxon>
        <taxon>Puniceicoccales</taxon>
        <taxon>Coraliomargaritaceae</taxon>
        <taxon>Coraliomargarita</taxon>
    </lineage>
</organism>
<dbReference type="Gene3D" id="3.20.110.20">
    <property type="match status" value="1"/>
</dbReference>
<dbReference type="GO" id="GO:0005975">
    <property type="term" value="P:carbohydrate metabolic process"/>
    <property type="evidence" value="ECO:0007669"/>
    <property type="project" value="InterPro"/>
</dbReference>
<dbReference type="InterPro" id="IPR017853">
    <property type="entry name" value="GH"/>
</dbReference>
<dbReference type="SUPFAM" id="SSF51445">
    <property type="entry name" value="(Trans)glycosidases"/>
    <property type="match status" value="1"/>
</dbReference>
<dbReference type="InParanoid" id="A0A317ZG27"/>
<evidence type="ECO:0000259" key="3">
    <source>
        <dbReference type="SMART" id="SM00642"/>
    </source>
</evidence>
<keyword evidence="2" id="KW-0732">Signal</keyword>
<sequence>MSPLFRMFRKLLLFSGLCGLSLATSYQLKAEAMLQYFNTDWAEITRKMPELAEAGYSSLWLPPPTKGSGGLSVGYDLWDPFDLGSKDQRNTVRTRYGTEAELLDLVKTAHRFGIRVYFDNIMNHRAFDIPGFNENTPIDIYPGMVPEDFHLRTTQEGFYRKWDNTRDWNSAWQVQNLGLADLIDIAQEPGTTNFNFGPSEGSTHPKIKLIRDLDRPEQYHFDKDYNYIGFGGLLDLARAPENLGAGASDAAAKAWAQQYLQDNASVYEEYVQDYLNRAARWLMDRTKADGLRLDAVKHIRADFFGATFGENKDLDGYGYLGQVQEQFNKTRGFSDLNHRDTVFDTEKPRDDAMVFGEHLGEPPGYGPYFDSGMRLVDNPLRQQFNDRLGSPWNGLNGFDSPGAGGFAPELTVMHAQSHDNDYAARRELQHAMYFTRAGIGLLYTDGNYQAETLGESGGAFPRHANTSFLGQWDDPRVPNLLHIHEQFARGYQQGKWSDGDIVVYERIDKREENGNMDDANGVTMLFMLNDNYSAGQSTHTSTGRNITTSFPSVPGGSDAYLYQYARGVEGSSQVGFYKWASDIVGNGDAQNALIIPPGQYFIFSWKNPDPSDLWANAGGRPITIYENGDEVDTVDVLRRDGPNGDADFFGDTLPDEGRPIISNEESDDFAYTASLPRVTDGTDLSFVARVDGSAENVLFRLDGGIDLNGTKPASTNVDLPNEDPVNRDNPPALSWDMFLGYEQPTFVHRIHPELFAAAETGARDTTGSTGAETFTRIIGDVDFTINQGSGTRFIDGDTAQFLYHDPEVAVTGDAGVSDNMYENDGSNITLWAKTNSVGGGYLMHVYYTTDGSFPEGAGGEGLGSTQVASMNFQHNDDGGDTDWWLSATIPSPANGETFRYKIGIYKEGAPSWFPASPGAVERKSKMLSQYEIDGFDATSVEYFPHYDYAKDPNDNLLTTTGLEEGFHIISARAFLKRDGQASIYNTFKQTFYYDTERPQGEIPFPENDGDSVGGSSYGVVVRTDATVDEVWYRIEDSDTTNDDSETGARNGNGVGFEPFTDSNQNGVHDPAEPYEDLNENGSYDAVLTENWVRATERTPNLSVEPSDPSYRKEWRFDYVNIPASTFGSADIKVRLREVSSAEYKDFTLNDNDGHFTTLTRNVNVDGPDERVFVAFPAQDREIVGDDYDMKVYFSKSLADGLSEQELIDRFLIRIGSTESGDPGQAQSREMYEINYDETDTYHALVFNFPNLYNDVPDYDHLVTVTLDQPPGEPDFVSTRIVRALPVTTPRVLIVNPPELGSDGRPFEIILPDIPSPAPEDRQFTIQVATNTDATDVTLNFVNLRSSNIGTPETSISGSSKLWDFPWSGITEGSYNFTATVTAPGGSASATRRTTVIFRETVEEDNDDTDDDDDGLLDGDENTPQELPEVNSDQWTNGDIHTYFAFGESNPTSPDTDGDGLPDGLEVGWRETTTADTDTAADSDGDGFFNFIGDLDPPFYNTLDNLGSVPGINNASEGGDRTRLVRGSVTDPTNPDTDNDGIPDGIEDTNRNGWVDGDGETLPTDFNPYLERDWPNGVIDPSETWTETDPNNRDTDGDGASDGYGEDKNFDGIIAGDTNANRVYDTGEEWSETDPLNSDTDGDGMPDGWEVNNGLDPLVSDGESLRTAVAGDGDPDNGATGDPDNDGFTNLQELVNGTRPLEDNTVPPPPANSIIIGPGANETVGNAENLNEFTDWTIDDLLVLDEYDGNGTNNQGSDIYKAYDGFDSSRDIVAFYFRDGGGDGKLYFRIDFHDLRPFAEEGNLDAYVVIDTGNTDIGESALPDEVDTRTEMKWEAIVALYETSSGAVYIDTAPGENTTVIGEDLFAKGVVRRDQASVNGFDKAYYNADLDAVEYSISRQALLDAGWNGDAESLNFQVFTTRDGTQNSPTPGAGDIGGRSDIRDTIYDDFLASAYFRDQSNIAGDKSVLRSWFSRSGSNDRGKRAKVAMLTHDNQAILPASDMHGRINDGAGAGYFRLIDAHESFDVPVNLHITPTLASALQWAAVDPAVNRPWRDGPTLNGRISGLLLSDNAMLFGTTFAGQVTPYASQSFTADSIAMADDVLSDIYSTPPSQNIFWPAERVLDDATLGDIANMGFTYAMADQMRHHFSWFGRTSALGEGGYRINQVNGIGLLPIHDFASGFLFQTEDNGLNIPLRELLSRRARSETQDQLLSLLADWGSFSTKAQADAYDTNLRWLANRPWIEIVSLEDVISGDVDLSEPADSTGDDWGVVDRGTGQTLEKTAKDYIDYATQGNYDNWYYGQPGREEGLFDKVFDIRSGISLPDNFGEIGSTGIADDAWTDVGTIASDVSGQGRLGRSTAHAAMFVTAFHDQPTADLRKFSTGDYINPDSGFNSLANFSKRAQAQMRFASIYQRVDVWSAAPPLTATAVQEDVDLDGEVEYLLYNETSFAVFEAIGGRCVAAFARKPSTGEVYQIIGTQPAYAGSANEEEGIANVVNGKPGSHRTSAFKDWFADGPGGGTSQYVNAVYTVTAAGANGWMFTAPGGHIVKTVTLPDDRSVLTGDYSLSGDVNKLYVRFGLSPDLWNLIRRGQYDLDNLEVDMGKRSLWLINRGEGDPVTASVSYDANAQYVASATDDEPGTTEWDALNMRNQALVHQTELTNAEGQSTFQISLALETSDSDNDNDGLPNWWERDAGLDLESELGDDGSTGNPDGDPYDNYDEYVLGLNPEVPEYDGLPRGTIAPTETGGFTVTFPLLAGRTYRVWYVDDLSEAWQPAGPAFTALADNPGYVWTDDGSATDPNPDEVQNRFYYIEITR</sequence>
<dbReference type="SMART" id="SM00642">
    <property type="entry name" value="Aamy"/>
    <property type="match status" value="1"/>
</dbReference>
<dbReference type="InterPro" id="IPR011330">
    <property type="entry name" value="Glyco_hydro/deAcase_b/a-brl"/>
</dbReference>
<feature type="compositionally biased region" description="Acidic residues" evidence="1">
    <location>
        <begin position="1401"/>
        <end position="1422"/>
    </location>
</feature>
<evidence type="ECO:0000256" key="2">
    <source>
        <dbReference type="SAM" id="SignalP"/>
    </source>
</evidence>